<dbReference type="PANTHER" id="PTHR36836">
    <property type="entry name" value="COLANIC ACID BIOSYNTHESIS PROTEIN WCAK"/>
    <property type="match status" value="1"/>
</dbReference>
<gene>
    <name evidence="2" type="primary">csaB</name>
    <name evidence="2" type="ORF">D8M06_08045</name>
</gene>
<protein>
    <submittedName>
        <fullName evidence="2">Polysaccharide pyruvyl transferase CsaB</fullName>
    </submittedName>
</protein>
<name>A0A495A4W9_9BACI</name>
<dbReference type="Proteomes" id="UP000269301">
    <property type="component" value="Unassembled WGS sequence"/>
</dbReference>
<evidence type="ECO:0000313" key="3">
    <source>
        <dbReference type="Proteomes" id="UP000269301"/>
    </source>
</evidence>
<dbReference type="OrthoDB" id="3199616at2"/>
<dbReference type="EMBL" id="RBZP01000004">
    <property type="protein sequence ID" value="RKQ34319.1"/>
    <property type="molecule type" value="Genomic_DNA"/>
</dbReference>
<evidence type="ECO:0000313" key="2">
    <source>
        <dbReference type="EMBL" id="RKQ34319.1"/>
    </source>
</evidence>
<proteinExistence type="predicted"/>
<dbReference type="InterPro" id="IPR019896">
    <property type="entry name" value="Polysacch_pyruvyl_Trfase_CsaB"/>
</dbReference>
<keyword evidence="3" id="KW-1185">Reference proteome</keyword>
<dbReference type="RefSeq" id="WP_121203882.1">
    <property type="nucleotide sequence ID" value="NZ_RBZP01000004.1"/>
</dbReference>
<organism evidence="2 3">
    <name type="scientific">Oceanobacillus halophilus</name>
    <dbReference type="NCBI Taxonomy" id="930130"/>
    <lineage>
        <taxon>Bacteria</taxon>
        <taxon>Bacillati</taxon>
        <taxon>Bacillota</taxon>
        <taxon>Bacilli</taxon>
        <taxon>Bacillales</taxon>
        <taxon>Bacillaceae</taxon>
        <taxon>Oceanobacillus</taxon>
    </lineage>
</organism>
<dbReference type="Pfam" id="PF04230">
    <property type="entry name" value="PS_pyruv_trans"/>
    <property type="match status" value="1"/>
</dbReference>
<dbReference type="PANTHER" id="PTHR36836:SF1">
    <property type="entry name" value="COLANIC ACID BIOSYNTHESIS PROTEIN WCAK"/>
    <property type="match status" value="1"/>
</dbReference>
<comment type="caution">
    <text evidence="2">The sequence shown here is derived from an EMBL/GenBank/DDBJ whole genome shotgun (WGS) entry which is preliminary data.</text>
</comment>
<dbReference type="AlphaFoldDB" id="A0A495A4W9"/>
<dbReference type="NCBIfam" id="TIGR03609">
    <property type="entry name" value="S_layer_CsaB"/>
    <property type="match status" value="1"/>
</dbReference>
<dbReference type="GO" id="GO:0016740">
    <property type="term" value="F:transferase activity"/>
    <property type="evidence" value="ECO:0007669"/>
    <property type="project" value="UniProtKB-KW"/>
</dbReference>
<dbReference type="Gene3D" id="3.40.50.2000">
    <property type="entry name" value="Glycogen Phosphorylase B"/>
    <property type="match status" value="1"/>
</dbReference>
<accession>A0A495A4W9</accession>
<keyword evidence="2" id="KW-0808">Transferase</keyword>
<dbReference type="InterPro" id="IPR007345">
    <property type="entry name" value="Polysacch_pyruvyl_Trfase"/>
</dbReference>
<evidence type="ECO:0000259" key="1">
    <source>
        <dbReference type="Pfam" id="PF04230"/>
    </source>
</evidence>
<dbReference type="SUPFAM" id="SSF53756">
    <property type="entry name" value="UDP-Glycosyltransferase/glycogen phosphorylase"/>
    <property type="match status" value="1"/>
</dbReference>
<feature type="domain" description="Polysaccharide pyruvyl transferase" evidence="1">
    <location>
        <begin position="13"/>
        <end position="283"/>
    </location>
</feature>
<sequence>MHVVLSGYYGFDNVGDEAILYSMILAIKKVQPDIKITVLSQDPLLTERLYDVHAVKRNQCKEVNRVIKESDGLISGGGSLMQDKTSMKSIPYYCGIIQLAKWHKKPVFIYAQGIGPVNSELGKWIIRHIFNKTDGITVRDQDSQNLLKEVGVEKKSILVPDPVLSILLDQLERNPKENTIAVSVRDWPTEIHYKEIIADCLDSLVQSGYDIIFVPMHGKQDQKASEDIANLMVKGSQMFPPDASLEEKIAVISEANLLIGMRLHSLIFAAIGNTPFIAISYDPKIDAFVEMFHQSVTGHVEKDDWNHESLLEHANRLLLDEANERERLDGLVSNYRKLALKTAEIALQTLSNERKESTWPIKKSS</sequence>
<reference evidence="2 3" key="1">
    <citation type="journal article" date="2016" name="Int. J. Syst. Evol. Microbiol.">
        <title>Oceanobacillus halophilus sp. nov., a novel moderately halophilic bacterium from a hypersaline lake.</title>
        <authorList>
            <person name="Amoozegar M.A."/>
            <person name="Bagheri M."/>
            <person name="Makhdoumi A."/>
            <person name="Nikou M.M."/>
            <person name="Fazeli S.A.S."/>
            <person name="Schumann P."/>
            <person name="Sproer C."/>
            <person name="Sanchez-Porro C."/>
            <person name="Ventosa A."/>
        </authorList>
    </citation>
    <scope>NUCLEOTIDE SEQUENCE [LARGE SCALE GENOMIC DNA]</scope>
    <source>
        <strain evidence="2 3">DSM 23996</strain>
    </source>
</reference>